<keyword evidence="2" id="KW-1185">Reference proteome</keyword>
<dbReference type="EMBL" id="BLXT01004363">
    <property type="protein sequence ID" value="GFO11837.1"/>
    <property type="molecule type" value="Genomic_DNA"/>
</dbReference>
<comment type="caution">
    <text evidence="1">The sequence shown here is derived from an EMBL/GenBank/DDBJ whole genome shotgun (WGS) entry which is preliminary data.</text>
</comment>
<reference evidence="1 2" key="1">
    <citation type="journal article" date="2021" name="Elife">
        <title>Chloroplast acquisition without the gene transfer in kleptoplastic sea slugs, Plakobranchus ocellatus.</title>
        <authorList>
            <person name="Maeda T."/>
            <person name="Takahashi S."/>
            <person name="Yoshida T."/>
            <person name="Shimamura S."/>
            <person name="Takaki Y."/>
            <person name="Nagai Y."/>
            <person name="Toyoda A."/>
            <person name="Suzuki Y."/>
            <person name="Arimoto A."/>
            <person name="Ishii H."/>
            <person name="Satoh N."/>
            <person name="Nishiyama T."/>
            <person name="Hasebe M."/>
            <person name="Maruyama T."/>
            <person name="Minagawa J."/>
            <person name="Obokata J."/>
            <person name="Shigenobu S."/>
        </authorList>
    </citation>
    <scope>NUCLEOTIDE SEQUENCE [LARGE SCALE GENOMIC DNA]</scope>
</reference>
<organism evidence="1 2">
    <name type="scientific">Plakobranchus ocellatus</name>
    <dbReference type="NCBI Taxonomy" id="259542"/>
    <lineage>
        <taxon>Eukaryota</taxon>
        <taxon>Metazoa</taxon>
        <taxon>Spiralia</taxon>
        <taxon>Lophotrochozoa</taxon>
        <taxon>Mollusca</taxon>
        <taxon>Gastropoda</taxon>
        <taxon>Heterobranchia</taxon>
        <taxon>Euthyneura</taxon>
        <taxon>Panpulmonata</taxon>
        <taxon>Sacoglossa</taxon>
        <taxon>Placobranchoidea</taxon>
        <taxon>Plakobranchidae</taxon>
        <taxon>Plakobranchus</taxon>
    </lineage>
</organism>
<proteinExistence type="predicted"/>
<dbReference type="Proteomes" id="UP000735302">
    <property type="component" value="Unassembled WGS sequence"/>
</dbReference>
<name>A0AAV4AY43_9GAST</name>
<gene>
    <name evidence="1" type="ORF">PoB_003834200</name>
</gene>
<sequence>MISGTSGNARLITRRNCYHLFLQYPWGKVRLPVLNKMISEFETLRQARALVATFDRSQGEIAIRCSSSILGEKSGW</sequence>
<evidence type="ECO:0000313" key="1">
    <source>
        <dbReference type="EMBL" id="GFO11837.1"/>
    </source>
</evidence>
<dbReference type="AlphaFoldDB" id="A0AAV4AY43"/>
<evidence type="ECO:0000313" key="2">
    <source>
        <dbReference type="Proteomes" id="UP000735302"/>
    </source>
</evidence>
<protein>
    <submittedName>
        <fullName evidence="1">Uncharacterized protein</fullName>
    </submittedName>
</protein>
<accession>A0AAV4AY43</accession>